<protein>
    <submittedName>
        <fullName evidence="5">Biotin-dependent carboxyltransferase family protein</fullName>
    </submittedName>
</protein>
<keyword evidence="2" id="KW-0378">Hydrolase</keyword>
<accession>A0A9X1XJG4</accession>
<dbReference type="SMART" id="SM00797">
    <property type="entry name" value="AHS2"/>
    <property type="match status" value="1"/>
</dbReference>
<gene>
    <name evidence="5" type="ORF">KP803_11510</name>
</gene>
<dbReference type="Gene3D" id="2.40.100.10">
    <property type="entry name" value="Cyclophilin-like"/>
    <property type="match status" value="1"/>
</dbReference>
<dbReference type="GO" id="GO:0005524">
    <property type="term" value="F:ATP binding"/>
    <property type="evidence" value="ECO:0007669"/>
    <property type="project" value="UniProtKB-KW"/>
</dbReference>
<keyword evidence="3" id="KW-0067">ATP-binding</keyword>
<evidence type="ECO:0000313" key="5">
    <source>
        <dbReference type="EMBL" id="MCK6263896.1"/>
    </source>
</evidence>
<dbReference type="InterPro" id="IPR029000">
    <property type="entry name" value="Cyclophilin-like_dom_sf"/>
</dbReference>
<sequence>MDIDKKGLKVVKPGQLSLIQDYGRFGYSHLGVTQGGPVDDYAYSWANYLLGNPVNCATIEITLGQAEYEVLQPCTLAITGGDLGVTLNGVPINNWSTFNAYQGQTLKFGLAKNGLRSYLAVVGGFNVSPQLGSCSSVTRDKLGGLTQNGLPLKGGEILSFSPHHQQLKPLSLTFRFTPNYNLPLKLRVIESYQFANFSSESITRFYQQPFSVSQYIDRMGYRLTGGKIPPPKGDILSEGIALGSIQVPPSGEPIILLNDRQTIGGYPKLGCVARIDLPRLAQARPGQAVQFIKGDLAGLQDVWCQWARFFGY</sequence>
<dbReference type="RefSeq" id="WP_248008977.1">
    <property type="nucleotide sequence ID" value="NZ_JAJHVV010000006.1"/>
</dbReference>
<dbReference type="InterPro" id="IPR052708">
    <property type="entry name" value="PxpC"/>
</dbReference>
<dbReference type="PANTHER" id="PTHR43309">
    <property type="entry name" value="5-OXOPROLINASE SUBUNIT C"/>
    <property type="match status" value="1"/>
</dbReference>
<evidence type="ECO:0000259" key="4">
    <source>
        <dbReference type="SMART" id="SM00797"/>
    </source>
</evidence>
<reference evidence="5" key="1">
    <citation type="submission" date="2021-11" db="EMBL/GenBank/DDBJ databases">
        <title>Vibrio ZSDE26 sp. nov. and Vibrio ZSDZ34 sp. nov., isolated from coastal seawater in Qingdao.</title>
        <authorList>
            <person name="Zhang P."/>
        </authorList>
    </citation>
    <scope>NUCLEOTIDE SEQUENCE</scope>
    <source>
        <strain evidence="5">ZSDE26</strain>
    </source>
</reference>
<keyword evidence="6" id="KW-1185">Reference proteome</keyword>
<proteinExistence type="predicted"/>
<dbReference type="InterPro" id="IPR003778">
    <property type="entry name" value="CT_A_B"/>
</dbReference>
<name>A0A9X1XJG4_9VIBR</name>
<feature type="domain" description="Carboxyltransferase" evidence="4">
    <location>
        <begin position="29"/>
        <end position="309"/>
    </location>
</feature>
<dbReference type="Proteomes" id="UP001139559">
    <property type="component" value="Unassembled WGS sequence"/>
</dbReference>
<keyword evidence="1" id="KW-0547">Nucleotide-binding</keyword>
<evidence type="ECO:0000256" key="3">
    <source>
        <dbReference type="ARBA" id="ARBA00022840"/>
    </source>
</evidence>
<dbReference type="PANTHER" id="PTHR43309:SF4">
    <property type="entry name" value="CARBOXYLTRANSFERASE DOMAIN-CONTAINING PROTEIN"/>
    <property type="match status" value="1"/>
</dbReference>
<dbReference type="SUPFAM" id="SSF50891">
    <property type="entry name" value="Cyclophilin-like"/>
    <property type="match status" value="1"/>
</dbReference>
<organism evidence="5 6">
    <name type="scientific">Vibrio amylolyticus</name>
    <dbReference type="NCBI Taxonomy" id="2847292"/>
    <lineage>
        <taxon>Bacteria</taxon>
        <taxon>Pseudomonadati</taxon>
        <taxon>Pseudomonadota</taxon>
        <taxon>Gammaproteobacteria</taxon>
        <taxon>Vibrionales</taxon>
        <taxon>Vibrionaceae</taxon>
        <taxon>Vibrio</taxon>
    </lineage>
</organism>
<dbReference type="AlphaFoldDB" id="A0A9X1XJG4"/>
<evidence type="ECO:0000256" key="2">
    <source>
        <dbReference type="ARBA" id="ARBA00022801"/>
    </source>
</evidence>
<comment type="caution">
    <text evidence="5">The sequence shown here is derived from an EMBL/GenBank/DDBJ whole genome shotgun (WGS) entry which is preliminary data.</text>
</comment>
<dbReference type="GO" id="GO:0016787">
    <property type="term" value="F:hydrolase activity"/>
    <property type="evidence" value="ECO:0007669"/>
    <property type="project" value="UniProtKB-KW"/>
</dbReference>
<dbReference type="NCBIfam" id="TIGR00724">
    <property type="entry name" value="urea_amlyse_rel"/>
    <property type="match status" value="1"/>
</dbReference>
<dbReference type="EMBL" id="JAJHVV010000006">
    <property type="protein sequence ID" value="MCK6263896.1"/>
    <property type="molecule type" value="Genomic_DNA"/>
</dbReference>
<evidence type="ECO:0000256" key="1">
    <source>
        <dbReference type="ARBA" id="ARBA00022741"/>
    </source>
</evidence>
<evidence type="ECO:0000313" key="6">
    <source>
        <dbReference type="Proteomes" id="UP001139559"/>
    </source>
</evidence>
<dbReference type="Pfam" id="PF02626">
    <property type="entry name" value="CT_A_B"/>
    <property type="match status" value="1"/>
</dbReference>